<evidence type="ECO:0000313" key="2">
    <source>
        <dbReference type="Proteomes" id="UP000199459"/>
    </source>
</evidence>
<sequence length="165" mass="16674">MSGMSGMSGKYAGLNLLAKKFPSVGMVLIAALFVAASSHATVIQGKSEGYGLQVDLDFASQNIVDLLNGNPVGVDQLSQGIAPPPYNESKTAVFAGASGGVSLGPVTSLDVFDINTSVLNSSASSNVDGVSGNRFADGMGEIQNASFGAGIFSVLGITTFEFLGT</sequence>
<accession>A0A1H8IYV1</accession>
<reference evidence="1 2" key="1">
    <citation type="submission" date="2016-10" db="EMBL/GenBank/DDBJ databases">
        <authorList>
            <person name="de Groot N.N."/>
        </authorList>
    </citation>
    <scope>NUCLEOTIDE SEQUENCE [LARGE SCALE GENOMIC DNA]</scope>
    <source>
        <strain evidence="1 2">Nm22</strain>
    </source>
</reference>
<evidence type="ECO:0000313" key="1">
    <source>
        <dbReference type="EMBL" id="SEN73773.1"/>
    </source>
</evidence>
<feature type="non-terminal residue" evidence="1">
    <location>
        <position position="165"/>
    </location>
</feature>
<name>A0A1H8IYV1_9PROT</name>
<dbReference type="EMBL" id="FOCP01000046">
    <property type="protein sequence ID" value="SEN73773.1"/>
    <property type="molecule type" value="Genomic_DNA"/>
</dbReference>
<gene>
    <name evidence="1" type="ORF">SAMN05216325_1461</name>
</gene>
<dbReference type="AlphaFoldDB" id="A0A1H8IYV1"/>
<proteinExistence type="predicted"/>
<protein>
    <submittedName>
        <fullName evidence="1">Uncharacterized protein</fullName>
    </submittedName>
</protein>
<dbReference type="Proteomes" id="UP000199459">
    <property type="component" value="Unassembled WGS sequence"/>
</dbReference>
<dbReference type="RefSeq" id="WP_143056984.1">
    <property type="nucleotide sequence ID" value="NZ_FOCP01000046.1"/>
</dbReference>
<organism evidence="1 2">
    <name type="scientific">Nitrosomonas marina</name>
    <dbReference type="NCBI Taxonomy" id="917"/>
    <lineage>
        <taxon>Bacteria</taxon>
        <taxon>Pseudomonadati</taxon>
        <taxon>Pseudomonadota</taxon>
        <taxon>Betaproteobacteria</taxon>
        <taxon>Nitrosomonadales</taxon>
        <taxon>Nitrosomonadaceae</taxon>
        <taxon>Nitrosomonas</taxon>
    </lineage>
</organism>